<name>A0A6P8BAE9_PYRGI</name>
<keyword evidence="1" id="KW-1185">Reference proteome</keyword>
<gene>
    <name evidence="2" type="ORF">PgNI_03454</name>
</gene>
<accession>A0A6P8BAE9</accession>
<evidence type="ECO:0000313" key="2">
    <source>
        <dbReference type="RefSeq" id="XP_030984014.1"/>
    </source>
</evidence>
<dbReference type="Proteomes" id="UP000515153">
    <property type="component" value="Unplaced"/>
</dbReference>
<dbReference type="GeneID" id="41958419"/>
<evidence type="ECO:0000313" key="1">
    <source>
        <dbReference type="Proteomes" id="UP000515153"/>
    </source>
</evidence>
<dbReference type="RefSeq" id="XP_030984014.1">
    <property type="nucleotide sequence ID" value="XM_031123509.1"/>
</dbReference>
<reference evidence="2" key="3">
    <citation type="submission" date="2025-08" db="UniProtKB">
        <authorList>
            <consortium name="RefSeq"/>
        </authorList>
    </citation>
    <scope>IDENTIFICATION</scope>
    <source>
        <strain evidence="2">NI907</strain>
    </source>
</reference>
<proteinExistence type="predicted"/>
<dbReference type="KEGG" id="pgri:PgNI_03454"/>
<reference evidence="2" key="1">
    <citation type="journal article" date="2019" name="Mol. Biol. Evol.">
        <title>Blast fungal genomes show frequent chromosomal changes, gene gains and losses, and effector gene turnover.</title>
        <authorList>
            <person name="Gomez Luciano L.B."/>
            <person name="Jason Tsai I."/>
            <person name="Chuma I."/>
            <person name="Tosa Y."/>
            <person name="Chen Y.H."/>
            <person name="Li J.Y."/>
            <person name="Li M.Y."/>
            <person name="Jade Lu M.Y."/>
            <person name="Nakayashiki H."/>
            <person name="Li W.H."/>
        </authorList>
    </citation>
    <scope>NUCLEOTIDE SEQUENCE</scope>
    <source>
        <strain evidence="2">NI907</strain>
    </source>
</reference>
<reference evidence="2" key="2">
    <citation type="submission" date="2019-10" db="EMBL/GenBank/DDBJ databases">
        <authorList>
            <consortium name="NCBI Genome Project"/>
        </authorList>
    </citation>
    <scope>NUCLEOTIDE SEQUENCE</scope>
    <source>
        <strain evidence="2">NI907</strain>
    </source>
</reference>
<protein>
    <submittedName>
        <fullName evidence="2">Uncharacterized protein</fullName>
    </submittedName>
</protein>
<dbReference type="AlphaFoldDB" id="A0A6P8BAE9"/>
<sequence length="731" mass="74531">MIVYLHTRPPKGLRDLERALQGFAIDNGATIADNDLVLALLDAPLAAVLVPEAGSILGLDVDLDRLLLARVELDLGKSLELLDGSVDARLLLGRDVDLNNLGTLDAARVGHGRLDGDEVAVLPDLQVAKGKRGVAETVTKGEQHGAVGGLVEAVADVDVLAVQGAGGLGPEVEEGRVVLQADGEGEGKLAAGVDVAKEHVGDGVARLVAAVPRLHDGGDIGVPGHLHGRARLHDDDRVIVGGGHSGDEVVHGGRELHVVAVVALGFPVGVEPAADDDLVRVPGQRRRLGDLLLGVDALASAHAQRALAERHALGRERRRRRAAVLELDVVLFALGQLVGALLLDGAGAEKGVTLALLGGVLLTITVDKKLARAADDDTKLPGAVLLGNEVALVVCVPRLGLELGVVVVDKEVVGLCKGELVCAHAVGIGRRLVEDAHRHAGLALGGLGGATQHGQHLVRVGTDGELGLLAELGLDAVEGCDGVEGQERGRAAAVHLRVGANATKQGCRLRGVLVRRLRAVLLDAGGGALVDELEHGAGTLVEDMLADLVGVDAELEEVATEARRAGHLEVETGVGGLGGGVGAVPIAHDHAVPAPLLPQHVVQQLGVLAAVGAVDAVVGRHEGGRVGVAHGDLEGQGVDLTEGALRQYALDGVATVLLVVAYKVLDGGLDAGALDATHDGGSAEPGQHRVLAQRLEPTAAERATLHVDGGAEDGVGALCLGVLTHLAAGLF</sequence>
<organism evidence="1 2">
    <name type="scientific">Pyricularia grisea</name>
    <name type="common">Crabgrass-specific blast fungus</name>
    <name type="synonym">Magnaporthe grisea</name>
    <dbReference type="NCBI Taxonomy" id="148305"/>
    <lineage>
        <taxon>Eukaryota</taxon>
        <taxon>Fungi</taxon>
        <taxon>Dikarya</taxon>
        <taxon>Ascomycota</taxon>
        <taxon>Pezizomycotina</taxon>
        <taxon>Sordariomycetes</taxon>
        <taxon>Sordariomycetidae</taxon>
        <taxon>Magnaporthales</taxon>
        <taxon>Pyriculariaceae</taxon>
        <taxon>Pyricularia</taxon>
    </lineage>
</organism>